<dbReference type="EMBL" id="QTSX02002242">
    <property type="protein sequence ID" value="KAJ9076834.1"/>
    <property type="molecule type" value="Genomic_DNA"/>
</dbReference>
<comment type="caution">
    <text evidence="1">The sequence shown here is derived from an EMBL/GenBank/DDBJ whole genome shotgun (WGS) entry which is preliminary data.</text>
</comment>
<protein>
    <submittedName>
        <fullName evidence="1">Uncharacterized protein</fullName>
    </submittedName>
</protein>
<proteinExistence type="predicted"/>
<dbReference type="Proteomes" id="UP001165960">
    <property type="component" value="Unassembled WGS sequence"/>
</dbReference>
<organism evidence="1 2">
    <name type="scientific">Entomophthora muscae</name>
    <dbReference type="NCBI Taxonomy" id="34485"/>
    <lineage>
        <taxon>Eukaryota</taxon>
        <taxon>Fungi</taxon>
        <taxon>Fungi incertae sedis</taxon>
        <taxon>Zoopagomycota</taxon>
        <taxon>Entomophthoromycotina</taxon>
        <taxon>Entomophthoromycetes</taxon>
        <taxon>Entomophthorales</taxon>
        <taxon>Entomophthoraceae</taxon>
        <taxon>Entomophthora</taxon>
    </lineage>
</organism>
<sequence>SSFYFSLITPILNYFFEAMKGNYFLFWFLVPFLYVILALENPTPTTDWHNSSPDDSHQKKSLANGWFKYSSGHWGRKFHYGRSITPPPPAKTSLVRPNASFYLLMPLVGFYLLGRFSSTMGRFAYLGHFGHLAMVTAPPGSVIAGLNLGALAHKIGDLFPFKWVPDIAIPIKAMSVTAIQPGFRNKVKEQKDSESILLHQPMIAPLGLMPPAPPLLGF</sequence>
<reference evidence="1" key="1">
    <citation type="submission" date="2022-04" db="EMBL/GenBank/DDBJ databases">
        <title>Genome of the entomopathogenic fungus Entomophthora muscae.</title>
        <authorList>
            <person name="Elya C."/>
            <person name="Lovett B.R."/>
            <person name="Lee E."/>
            <person name="Macias A.M."/>
            <person name="Hajek A.E."/>
            <person name="De Bivort B.L."/>
            <person name="Kasson M.T."/>
            <person name="De Fine Licht H.H."/>
            <person name="Stajich J.E."/>
        </authorList>
    </citation>
    <scope>NUCLEOTIDE SEQUENCE</scope>
    <source>
        <strain evidence="1">Berkeley</strain>
    </source>
</reference>
<accession>A0ACC2TQA4</accession>
<evidence type="ECO:0000313" key="1">
    <source>
        <dbReference type="EMBL" id="KAJ9076834.1"/>
    </source>
</evidence>
<evidence type="ECO:0000313" key="2">
    <source>
        <dbReference type="Proteomes" id="UP001165960"/>
    </source>
</evidence>
<keyword evidence="2" id="KW-1185">Reference proteome</keyword>
<name>A0ACC2TQA4_9FUNG</name>
<feature type="non-terminal residue" evidence="1">
    <location>
        <position position="1"/>
    </location>
</feature>
<gene>
    <name evidence="1" type="ORF">DSO57_1022434</name>
</gene>